<proteinExistence type="predicted"/>
<name>A0A1H4G665_9SPHI</name>
<dbReference type="STRING" id="425514.SAMN05443550_10933"/>
<evidence type="ECO:0000256" key="2">
    <source>
        <dbReference type="ARBA" id="ARBA00022679"/>
    </source>
</evidence>
<evidence type="ECO:0000313" key="7">
    <source>
        <dbReference type="Proteomes" id="UP000198850"/>
    </source>
</evidence>
<gene>
    <name evidence="6" type="ORF">SAMN05443550_10933</name>
</gene>
<keyword evidence="2" id="KW-0808">Transferase</keyword>
<dbReference type="PANTHER" id="PTHR11085:SF4">
    <property type="entry name" value="NAD-DEPENDENT PROTEIN DEACYLASE"/>
    <property type="match status" value="1"/>
</dbReference>
<dbReference type="InterPro" id="IPR029035">
    <property type="entry name" value="DHS-like_NAD/FAD-binding_dom"/>
</dbReference>
<dbReference type="InterPro" id="IPR050134">
    <property type="entry name" value="NAD-dep_sirtuin_deacylases"/>
</dbReference>
<evidence type="ECO:0000313" key="6">
    <source>
        <dbReference type="EMBL" id="SEB04530.1"/>
    </source>
</evidence>
<dbReference type="InterPro" id="IPR026591">
    <property type="entry name" value="Sirtuin_cat_small_dom_sf"/>
</dbReference>
<dbReference type="AlphaFoldDB" id="A0A1H4G665"/>
<comment type="caution">
    <text evidence="4">Lacks conserved residue(s) required for the propagation of feature annotation.</text>
</comment>
<keyword evidence="7" id="KW-1185">Reference proteome</keyword>
<protein>
    <recommendedName>
        <fullName evidence="1">protein acetyllysine N-acetyltransferase</fullName>
        <ecNumber evidence="1">2.3.1.286</ecNumber>
    </recommendedName>
</protein>
<dbReference type="EMBL" id="FNRA01000009">
    <property type="protein sequence ID" value="SEB04530.1"/>
    <property type="molecule type" value="Genomic_DNA"/>
</dbReference>
<evidence type="ECO:0000256" key="4">
    <source>
        <dbReference type="PROSITE-ProRule" id="PRU00236"/>
    </source>
</evidence>
<dbReference type="GO" id="GO:0070403">
    <property type="term" value="F:NAD+ binding"/>
    <property type="evidence" value="ECO:0007669"/>
    <property type="project" value="InterPro"/>
</dbReference>
<dbReference type="PANTHER" id="PTHR11085">
    <property type="entry name" value="NAD-DEPENDENT PROTEIN DEACYLASE SIRTUIN-5, MITOCHONDRIAL-RELATED"/>
    <property type="match status" value="1"/>
</dbReference>
<organism evidence="6 7">
    <name type="scientific">Pedobacter hartonius</name>
    <dbReference type="NCBI Taxonomy" id="425514"/>
    <lineage>
        <taxon>Bacteria</taxon>
        <taxon>Pseudomonadati</taxon>
        <taxon>Bacteroidota</taxon>
        <taxon>Sphingobacteriia</taxon>
        <taxon>Sphingobacteriales</taxon>
        <taxon>Sphingobacteriaceae</taxon>
        <taxon>Pedobacter</taxon>
    </lineage>
</organism>
<keyword evidence="3" id="KW-0520">NAD</keyword>
<reference evidence="6 7" key="1">
    <citation type="submission" date="2016-10" db="EMBL/GenBank/DDBJ databases">
        <authorList>
            <person name="de Groot N.N."/>
        </authorList>
    </citation>
    <scope>NUCLEOTIDE SEQUENCE [LARGE SCALE GENOMIC DNA]</scope>
    <source>
        <strain evidence="6 7">DSM 19033</strain>
    </source>
</reference>
<accession>A0A1H4G665</accession>
<evidence type="ECO:0000259" key="5">
    <source>
        <dbReference type="PROSITE" id="PS50305"/>
    </source>
</evidence>
<dbReference type="InterPro" id="IPR003000">
    <property type="entry name" value="Sirtuin"/>
</dbReference>
<evidence type="ECO:0000256" key="3">
    <source>
        <dbReference type="ARBA" id="ARBA00023027"/>
    </source>
</evidence>
<feature type="domain" description="Deacetylase sirtuin-type" evidence="5">
    <location>
        <begin position="1"/>
        <end position="242"/>
    </location>
</feature>
<dbReference type="Proteomes" id="UP000198850">
    <property type="component" value="Unassembled WGS sequence"/>
</dbReference>
<dbReference type="Pfam" id="PF02146">
    <property type="entry name" value="SIR2"/>
    <property type="match status" value="1"/>
</dbReference>
<sequence length="242" mass="26670">MGDHRMIEKMKKLVVLTGAGISAESGLQTFRDKGGLWEGYNIEDVATPEAWQRNPDLVQRFYNERRKGVLEAEPNAAHKALAALQKNFDVQIITQNIDDLHERAGSVNVLHLHGIITRSQSDFDPAVTYPIDGWEIKAADLCEYGLPLRPHVVWFGEAVPNLQIAAELCAEAAIFAVIGTKLAVYPAAGLIDYVPDDVIRYVIDLDIPYVRGGALVRKIEAPATVGVPVMVAELMDSNEQLQ</sequence>
<dbReference type="GO" id="GO:0017136">
    <property type="term" value="F:histone deacetylase activity, NAD-dependent"/>
    <property type="evidence" value="ECO:0007669"/>
    <property type="project" value="TreeGrafter"/>
</dbReference>
<evidence type="ECO:0000256" key="1">
    <source>
        <dbReference type="ARBA" id="ARBA00012928"/>
    </source>
</evidence>
<dbReference type="Gene3D" id="3.30.1600.10">
    <property type="entry name" value="SIR2/SIRT2 'Small Domain"/>
    <property type="match status" value="1"/>
</dbReference>
<dbReference type="PROSITE" id="PS50305">
    <property type="entry name" value="SIRTUIN"/>
    <property type="match status" value="1"/>
</dbReference>
<dbReference type="EC" id="2.3.1.286" evidence="1"/>
<dbReference type="Gene3D" id="3.40.50.1220">
    <property type="entry name" value="TPP-binding domain"/>
    <property type="match status" value="1"/>
</dbReference>
<dbReference type="InterPro" id="IPR026590">
    <property type="entry name" value="Ssirtuin_cat_dom"/>
</dbReference>
<dbReference type="SUPFAM" id="SSF52467">
    <property type="entry name" value="DHS-like NAD/FAD-binding domain"/>
    <property type="match status" value="1"/>
</dbReference>